<evidence type="ECO:0000256" key="1">
    <source>
        <dbReference type="ARBA" id="ARBA00022737"/>
    </source>
</evidence>
<dbReference type="Proteomes" id="UP000694888">
    <property type="component" value="Unplaced"/>
</dbReference>
<feature type="repeat" description="ANK" evidence="3">
    <location>
        <begin position="324"/>
        <end position="350"/>
    </location>
</feature>
<dbReference type="GeneID" id="101862365"/>
<sequence>MEAEGVSQSWITLELWQNSPAVTSMKQPASHFQRTLTDDLLTPADLSCALMVSILLKKQRHLQALLQWRESQHGDVAAFVNQAAFLSLHLDSGHFLESQLRVHLSESQCHWLWTPLSLAAHTDNAAATHLLLDQGAEVNRSIVSVRRFSTQGRLCSHDRWTPLHLACRAGSVQSAEMLLCAGADVNCLDSEDCPPLMRIGWRNCDDIVRLLLDHGSDVNVQCDRCETVMHTTLHDGNASVVEILVKAGADLCIADCEGLTPLTTAIINEQKLVVRALLRAGAGPDYTTDSVAPPLYLACVRGLHDIAADLLRHHADPNVTSPHREDTPLHCAIRKADTRLVKLLLQAGAQPTPCASTVDCYFDDSLLKSPLHEALLLGHTAIAAMLMKSGCFRFENVTSLAESEALALELSSAGRGECWDFLQCVAESAPRLEDMCRWVVSETVGFGANRRQSVRELPIPNMLQQSLISLNL</sequence>
<keyword evidence="1" id="KW-0677">Repeat</keyword>
<name>A0ABM0JXX5_APLCA</name>
<dbReference type="RefSeq" id="XP_005104144.2">
    <property type="nucleotide sequence ID" value="XM_005104087.3"/>
</dbReference>
<keyword evidence="2 3" id="KW-0040">ANK repeat</keyword>
<feature type="repeat" description="ANK" evidence="3">
    <location>
        <begin position="224"/>
        <end position="256"/>
    </location>
</feature>
<evidence type="ECO:0000256" key="2">
    <source>
        <dbReference type="ARBA" id="ARBA00023043"/>
    </source>
</evidence>
<accession>A0ABM0JXX5</accession>
<dbReference type="Pfam" id="PF12796">
    <property type="entry name" value="Ank_2"/>
    <property type="match status" value="3"/>
</dbReference>
<feature type="repeat" description="ANK" evidence="3">
    <location>
        <begin position="257"/>
        <end position="289"/>
    </location>
</feature>
<evidence type="ECO:0000313" key="5">
    <source>
        <dbReference type="Proteomes" id="UP000694888"/>
    </source>
</evidence>
<dbReference type="SUPFAM" id="SSF48403">
    <property type="entry name" value="Ankyrin repeat"/>
    <property type="match status" value="1"/>
</dbReference>
<dbReference type="PROSITE" id="PS50088">
    <property type="entry name" value="ANK_REPEAT"/>
    <property type="match status" value="4"/>
</dbReference>
<dbReference type="SMART" id="SM00248">
    <property type="entry name" value="ANK"/>
    <property type="match status" value="8"/>
</dbReference>
<dbReference type="PROSITE" id="PS50297">
    <property type="entry name" value="ANK_REP_REGION"/>
    <property type="match status" value="2"/>
</dbReference>
<dbReference type="InterPro" id="IPR036770">
    <property type="entry name" value="Ankyrin_rpt-contain_sf"/>
</dbReference>
<dbReference type="PANTHER" id="PTHR24198:SF165">
    <property type="entry name" value="ANKYRIN REPEAT-CONTAINING PROTEIN-RELATED"/>
    <property type="match status" value="1"/>
</dbReference>
<evidence type="ECO:0000256" key="3">
    <source>
        <dbReference type="PROSITE-ProRule" id="PRU00023"/>
    </source>
</evidence>
<protein>
    <submittedName>
        <fullName evidence="6">Ankyrin repeat and SOCS box protein 13</fullName>
    </submittedName>
</protein>
<dbReference type="PRINTS" id="PR01415">
    <property type="entry name" value="ANKYRIN"/>
</dbReference>
<proteinExistence type="predicted"/>
<feature type="domain" description="SOCS box" evidence="4">
    <location>
        <begin position="432"/>
        <end position="472"/>
    </location>
</feature>
<organism evidence="5 6">
    <name type="scientific">Aplysia californica</name>
    <name type="common">California sea hare</name>
    <dbReference type="NCBI Taxonomy" id="6500"/>
    <lineage>
        <taxon>Eukaryota</taxon>
        <taxon>Metazoa</taxon>
        <taxon>Spiralia</taxon>
        <taxon>Lophotrochozoa</taxon>
        <taxon>Mollusca</taxon>
        <taxon>Gastropoda</taxon>
        <taxon>Heterobranchia</taxon>
        <taxon>Euthyneura</taxon>
        <taxon>Tectipleura</taxon>
        <taxon>Aplysiida</taxon>
        <taxon>Aplysioidea</taxon>
        <taxon>Aplysiidae</taxon>
        <taxon>Aplysia</taxon>
    </lineage>
</organism>
<dbReference type="PROSITE" id="PS50225">
    <property type="entry name" value="SOCS"/>
    <property type="match status" value="1"/>
</dbReference>
<feature type="repeat" description="ANK" evidence="3">
    <location>
        <begin position="158"/>
        <end position="190"/>
    </location>
</feature>
<dbReference type="Gene3D" id="1.25.40.20">
    <property type="entry name" value="Ankyrin repeat-containing domain"/>
    <property type="match status" value="2"/>
</dbReference>
<reference evidence="6" key="1">
    <citation type="submission" date="2025-08" db="UniProtKB">
        <authorList>
            <consortium name="RefSeq"/>
        </authorList>
    </citation>
    <scope>IDENTIFICATION</scope>
</reference>
<dbReference type="InterPro" id="IPR001496">
    <property type="entry name" value="SOCS_box"/>
</dbReference>
<evidence type="ECO:0000313" key="6">
    <source>
        <dbReference type="RefSeq" id="XP_005104144.2"/>
    </source>
</evidence>
<gene>
    <name evidence="6" type="primary">LOC101862365</name>
</gene>
<evidence type="ECO:0000259" key="4">
    <source>
        <dbReference type="PROSITE" id="PS50225"/>
    </source>
</evidence>
<dbReference type="InterPro" id="IPR002110">
    <property type="entry name" value="Ankyrin_rpt"/>
</dbReference>
<dbReference type="PANTHER" id="PTHR24198">
    <property type="entry name" value="ANKYRIN REPEAT AND PROTEIN KINASE DOMAIN-CONTAINING PROTEIN"/>
    <property type="match status" value="1"/>
</dbReference>
<keyword evidence="5" id="KW-1185">Reference proteome</keyword>